<protein>
    <submittedName>
        <fullName evidence="1">Uncharacterized protein</fullName>
    </submittedName>
</protein>
<reference evidence="1 2" key="1">
    <citation type="submission" date="2017-11" db="EMBL/GenBank/DDBJ databases">
        <title>De-novo sequencing of pomegranate (Punica granatum L.) genome.</title>
        <authorList>
            <person name="Akparov Z."/>
            <person name="Amiraslanov A."/>
            <person name="Hajiyeva S."/>
            <person name="Abbasov M."/>
            <person name="Kaur K."/>
            <person name="Hamwieh A."/>
            <person name="Solovyev V."/>
            <person name="Salamov A."/>
            <person name="Braich B."/>
            <person name="Kosarev P."/>
            <person name="Mahmoud A."/>
            <person name="Hajiyev E."/>
            <person name="Babayeva S."/>
            <person name="Izzatullayeva V."/>
            <person name="Mammadov A."/>
            <person name="Mammadov A."/>
            <person name="Sharifova S."/>
            <person name="Ojaghi J."/>
            <person name="Eynullazada K."/>
            <person name="Bayramov B."/>
            <person name="Abdulazimova A."/>
            <person name="Shahmuradov I."/>
        </authorList>
    </citation>
    <scope>NUCLEOTIDE SEQUENCE [LARGE SCALE GENOMIC DNA]</scope>
    <source>
        <strain evidence="2">cv. AG2017</strain>
        <tissue evidence="1">Leaf</tissue>
    </source>
</reference>
<accession>A0A2I0I4L2</accession>
<comment type="caution">
    <text evidence="1">The sequence shown here is derived from an EMBL/GenBank/DDBJ whole genome shotgun (WGS) entry which is preliminary data.</text>
</comment>
<dbReference type="Proteomes" id="UP000233551">
    <property type="component" value="Unassembled WGS sequence"/>
</dbReference>
<keyword evidence="2" id="KW-1185">Reference proteome</keyword>
<evidence type="ECO:0000313" key="2">
    <source>
        <dbReference type="Proteomes" id="UP000233551"/>
    </source>
</evidence>
<proteinExistence type="predicted"/>
<gene>
    <name evidence="1" type="ORF">CRG98_040696</name>
</gene>
<name>A0A2I0I4L2_PUNGR</name>
<dbReference type="EMBL" id="PGOL01003966">
    <property type="protein sequence ID" value="PKI38924.1"/>
    <property type="molecule type" value="Genomic_DNA"/>
</dbReference>
<evidence type="ECO:0000313" key="1">
    <source>
        <dbReference type="EMBL" id="PKI38924.1"/>
    </source>
</evidence>
<sequence length="96" mass="10908">MPTNDRMCENVLGVMEDESQDFILTLLLAMENHGRRGIGIGEVDGRMMEIVPQVRRRRGKAAAEFKSRRKGQYPLPEETVLLMTETVEGWTRDGSV</sequence>
<dbReference type="AlphaFoldDB" id="A0A2I0I4L2"/>
<organism evidence="1 2">
    <name type="scientific">Punica granatum</name>
    <name type="common">Pomegranate</name>
    <dbReference type="NCBI Taxonomy" id="22663"/>
    <lineage>
        <taxon>Eukaryota</taxon>
        <taxon>Viridiplantae</taxon>
        <taxon>Streptophyta</taxon>
        <taxon>Embryophyta</taxon>
        <taxon>Tracheophyta</taxon>
        <taxon>Spermatophyta</taxon>
        <taxon>Magnoliopsida</taxon>
        <taxon>eudicotyledons</taxon>
        <taxon>Gunneridae</taxon>
        <taxon>Pentapetalae</taxon>
        <taxon>rosids</taxon>
        <taxon>malvids</taxon>
        <taxon>Myrtales</taxon>
        <taxon>Lythraceae</taxon>
        <taxon>Punica</taxon>
    </lineage>
</organism>